<proteinExistence type="inferred from homology"/>
<feature type="domain" description="Alcohol dehydrogenase-like N-terminal" evidence="6">
    <location>
        <begin position="24"/>
        <end position="129"/>
    </location>
</feature>
<dbReference type="Pfam" id="PF08240">
    <property type="entry name" value="ADH_N"/>
    <property type="match status" value="1"/>
</dbReference>
<dbReference type="PROSITE" id="PS00059">
    <property type="entry name" value="ADH_ZINC"/>
    <property type="match status" value="1"/>
</dbReference>
<dbReference type="Pfam" id="PF00107">
    <property type="entry name" value="ADH_zinc_N"/>
    <property type="match status" value="1"/>
</dbReference>
<evidence type="ECO:0000313" key="7">
    <source>
        <dbReference type="EMBL" id="GGE27778.1"/>
    </source>
</evidence>
<reference evidence="7" key="1">
    <citation type="journal article" date="2014" name="Int. J. Syst. Evol. Microbiol.">
        <title>Complete genome sequence of Corynebacterium casei LMG S-19264T (=DSM 44701T), isolated from a smear-ripened cheese.</title>
        <authorList>
            <consortium name="US DOE Joint Genome Institute (JGI-PGF)"/>
            <person name="Walter F."/>
            <person name="Albersmeier A."/>
            <person name="Kalinowski J."/>
            <person name="Ruckert C."/>
        </authorList>
    </citation>
    <scope>NUCLEOTIDE SEQUENCE</scope>
    <source>
        <strain evidence="7">CGMCC 1.15371</strain>
    </source>
</reference>
<evidence type="ECO:0000256" key="3">
    <source>
        <dbReference type="ARBA" id="ARBA00023002"/>
    </source>
</evidence>
<keyword evidence="3" id="KW-0560">Oxidoreductase</keyword>
<evidence type="ECO:0000259" key="5">
    <source>
        <dbReference type="Pfam" id="PF00107"/>
    </source>
</evidence>
<dbReference type="Gene3D" id="3.90.180.10">
    <property type="entry name" value="Medium-chain alcohol dehydrogenases, catalytic domain"/>
    <property type="match status" value="1"/>
</dbReference>
<protein>
    <submittedName>
        <fullName evidence="7">Alcohol dehydrogenase</fullName>
    </submittedName>
</protein>
<dbReference type="SUPFAM" id="SSF50129">
    <property type="entry name" value="GroES-like"/>
    <property type="match status" value="1"/>
</dbReference>
<dbReference type="InterPro" id="IPR013149">
    <property type="entry name" value="ADH-like_C"/>
</dbReference>
<dbReference type="GO" id="GO:0008270">
    <property type="term" value="F:zinc ion binding"/>
    <property type="evidence" value="ECO:0007669"/>
    <property type="project" value="InterPro"/>
</dbReference>
<dbReference type="RefSeq" id="WP_188688092.1">
    <property type="nucleotide sequence ID" value="NZ_BMIR01000001.1"/>
</dbReference>
<comment type="caution">
    <text evidence="7">The sequence shown here is derived from an EMBL/GenBank/DDBJ whole genome shotgun (WGS) entry which is preliminary data.</text>
</comment>
<dbReference type="InterPro" id="IPR036291">
    <property type="entry name" value="NAD(P)-bd_dom_sf"/>
</dbReference>
<feature type="domain" description="Alcohol dehydrogenase-like C-terminal" evidence="5">
    <location>
        <begin position="173"/>
        <end position="290"/>
    </location>
</feature>
<reference evidence="7" key="2">
    <citation type="submission" date="2020-09" db="EMBL/GenBank/DDBJ databases">
        <authorList>
            <person name="Sun Q."/>
            <person name="Zhou Y."/>
        </authorList>
    </citation>
    <scope>NUCLEOTIDE SEQUENCE</scope>
    <source>
        <strain evidence="7">CGMCC 1.15371</strain>
    </source>
</reference>
<organism evidence="7 8">
    <name type="scientific">Pullulanibacillus camelliae</name>
    <dbReference type="NCBI Taxonomy" id="1707096"/>
    <lineage>
        <taxon>Bacteria</taxon>
        <taxon>Bacillati</taxon>
        <taxon>Bacillota</taxon>
        <taxon>Bacilli</taxon>
        <taxon>Bacillales</taxon>
        <taxon>Sporolactobacillaceae</taxon>
        <taxon>Pullulanibacillus</taxon>
    </lineage>
</organism>
<dbReference type="Gene3D" id="3.40.50.720">
    <property type="entry name" value="NAD(P)-binding Rossmann-like Domain"/>
    <property type="match status" value="1"/>
</dbReference>
<evidence type="ECO:0000313" key="8">
    <source>
        <dbReference type="Proteomes" id="UP000628775"/>
    </source>
</evidence>
<dbReference type="AlphaFoldDB" id="A0A8J2YEY4"/>
<evidence type="ECO:0000256" key="2">
    <source>
        <dbReference type="ARBA" id="ARBA00022833"/>
    </source>
</evidence>
<dbReference type="GO" id="GO:0016491">
    <property type="term" value="F:oxidoreductase activity"/>
    <property type="evidence" value="ECO:0007669"/>
    <property type="project" value="UniProtKB-KW"/>
</dbReference>
<gene>
    <name evidence="7" type="ORF">GCM10011391_02820</name>
</gene>
<dbReference type="PANTHER" id="PTHR43401:SF2">
    <property type="entry name" value="L-THREONINE 3-DEHYDROGENASE"/>
    <property type="match status" value="1"/>
</dbReference>
<comment type="similarity">
    <text evidence="4">Belongs to the zinc-containing alcohol dehydrogenase family.</text>
</comment>
<dbReference type="EMBL" id="BMIR01000001">
    <property type="protein sequence ID" value="GGE27778.1"/>
    <property type="molecule type" value="Genomic_DNA"/>
</dbReference>
<evidence type="ECO:0000256" key="1">
    <source>
        <dbReference type="ARBA" id="ARBA00022723"/>
    </source>
</evidence>
<accession>A0A8J2YEY4</accession>
<dbReference type="InterPro" id="IPR002328">
    <property type="entry name" value="ADH_Zn_CS"/>
</dbReference>
<evidence type="ECO:0000256" key="4">
    <source>
        <dbReference type="RuleBase" id="RU361277"/>
    </source>
</evidence>
<dbReference type="InterPro" id="IPR013154">
    <property type="entry name" value="ADH-like_N"/>
</dbReference>
<dbReference type="SUPFAM" id="SSF51735">
    <property type="entry name" value="NAD(P)-binding Rossmann-fold domains"/>
    <property type="match status" value="1"/>
</dbReference>
<name>A0A8J2YEY4_9BACL</name>
<dbReference type="Proteomes" id="UP000628775">
    <property type="component" value="Unassembled WGS sequence"/>
</dbReference>
<comment type="cofactor">
    <cofactor evidence="4">
        <name>Zn(2+)</name>
        <dbReference type="ChEBI" id="CHEBI:29105"/>
    </cofactor>
</comment>
<keyword evidence="8" id="KW-1185">Reference proteome</keyword>
<sequence length="332" mass="36845">MKAIHFLGNKEIEYVEKQIPNNLGEKEVLVKVECCGLCGSDKRLFYQGSKYIPGHEISGVIYSVGAKVTIQKGTRVIIYIPLFCGKCKFCLNGENNRCQEISGLIGWQRDGGYAEYVRVPESNVIPIPDDISNTDGVLLLDTIGTAAHGIRLAMQRNSSQTSSDNVLVIGCGPLGLGAILTLQAFGFKKVYASDPSKERIELAKEFNAIPYSKNDSSIAAEFSIVIEASGSALGRKTGIYAVEPGGAFVVMGESSEPFIVEPTPELRRKDFYLIRSFYFQLNEVKDNIELYRRHQTSFQRLVSKVSPFEKFKETFDEFCEGKTVKPFVKMNG</sequence>
<evidence type="ECO:0000259" key="6">
    <source>
        <dbReference type="Pfam" id="PF08240"/>
    </source>
</evidence>
<keyword evidence="2 4" id="KW-0862">Zinc</keyword>
<dbReference type="InterPro" id="IPR011032">
    <property type="entry name" value="GroES-like_sf"/>
</dbReference>
<keyword evidence="1 4" id="KW-0479">Metal-binding</keyword>
<dbReference type="PANTHER" id="PTHR43401">
    <property type="entry name" value="L-THREONINE 3-DEHYDROGENASE"/>
    <property type="match status" value="1"/>
</dbReference>
<dbReference type="InterPro" id="IPR050129">
    <property type="entry name" value="Zn_alcohol_dh"/>
</dbReference>